<dbReference type="AlphaFoldDB" id="A0A0U3LR07"/>
<protein>
    <submittedName>
        <fullName evidence="1">Uncharacterized protein</fullName>
    </submittedName>
</protein>
<dbReference type="InterPro" id="IPR011024">
    <property type="entry name" value="G_crystallin-like"/>
</dbReference>
<dbReference type="GO" id="GO:0016020">
    <property type="term" value="C:membrane"/>
    <property type="evidence" value="ECO:0007669"/>
    <property type="project" value="InterPro"/>
</dbReference>
<dbReference type="Gene3D" id="2.60.20.10">
    <property type="entry name" value="Crystallins"/>
    <property type="match status" value="1"/>
</dbReference>
<dbReference type="Proteomes" id="UP000060699">
    <property type="component" value="Chromosome"/>
</dbReference>
<dbReference type="SUPFAM" id="SSF49695">
    <property type="entry name" value="gamma-Crystallin-like"/>
    <property type="match status" value="1"/>
</dbReference>
<accession>A0A0U3LR07</accession>
<dbReference type="RefSeq" id="WP_058936741.1">
    <property type="nucleotide sequence ID" value="NZ_CP013729.1"/>
</dbReference>
<gene>
    <name evidence="1" type="ORF">RD2015_4425</name>
</gene>
<dbReference type="KEGG" id="rdp:RD2015_4425"/>
<name>A0A0U3LR07_9BURK</name>
<sequence precursor="true">MALAAVPAVMLSFCAGAAAQCTPTTPPKACNDVVGIGVDENGREVHGPNETGQFTGRDGACYAYEHRGFHGDRYTLGRKKMAKYVGGKFNDKISSFRVSPGCKIVAWEHRDQKGEEITFNSDAEYVGDAWNDRISSFACRCPQ</sequence>
<organism evidence="1 2">
    <name type="scientific">Roseateles depolymerans</name>
    <dbReference type="NCBI Taxonomy" id="76731"/>
    <lineage>
        <taxon>Bacteria</taxon>
        <taxon>Pseudomonadati</taxon>
        <taxon>Pseudomonadota</taxon>
        <taxon>Betaproteobacteria</taxon>
        <taxon>Burkholderiales</taxon>
        <taxon>Sphaerotilaceae</taxon>
        <taxon>Roseateles</taxon>
    </lineage>
</organism>
<dbReference type="InterPro" id="IPR015059">
    <property type="entry name" value="Ca_cell_adhesion_N_dom"/>
</dbReference>
<dbReference type="Pfam" id="PF08964">
    <property type="entry name" value="Crystall_3"/>
    <property type="match status" value="1"/>
</dbReference>
<evidence type="ECO:0000313" key="2">
    <source>
        <dbReference type="Proteomes" id="UP000060699"/>
    </source>
</evidence>
<dbReference type="GO" id="GO:0098609">
    <property type="term" value="P:cell-cell adhesion"/>
    <property type="evidence" value="ECO:0007669"/>
    <property type="project" value="InterPro"/>
</dbReference>
<reference evidence="1 2" key="1">
    <citation type="submission" date="2015-12" db="EMBL/GenBank/DDBJ databases">
        <title>Complete genome of Roseateles depolymerans KCTC 42856.</title>
        <authorList>
            <person name="Kim K.M."/>
        </authorList>
    </citation>
    <scope>NUCLEOTIDE SEQUENCE [LARGE SCALE GENOMIC DNA]</scope>
    <source>
        <strain evidence="1 2">KCTC 42856</strain>
    </source>
</reference>
<dbReference type="EMBL" id="CP013729">
    <property type="protein sequence ID" value="ALV08866.1"/>
    <property type="molecule type" value="Genomic_DNA"/>
</dbReference>
<evidence type="ECO:0000313" key="1">
    <source>
        <dbReference type="EMBL" id="ALV08866.1"/>
    </source>
</evidence>
<dbReference type="OrthoDB" id="8455098at2"/>
<proteinExistence type="predicted"/>
<keyword evidence="2" id="KW-1185">Reference proteome</keyword>